<keyword evidence="1" id="KW-1133">Transmembrane helix</keyword>
<dbReference type="AlphaFoldDB" id="A0A812NQN9"/>
<feature type="transmembrane region" description="Helical" evidence="1">
    <location>
        <begin position="41"/>
        <end position="58"/>
    </location>
</feature>
<keyword evidence="1" id="KW-0812">Transmembrane</keyword>
<accession>A0A812NQN9</accession>
<dbReference type="EMBL" id="CAJNDS010002096">
    <property type="protein sequence ID" value="CAE7323720.1"/>
    <property type="molecule type" value="Genomic_DNA"/>
</dbReference>
<organism evidence="2 3">
    <name type="scientific">Symbiodinium natans</name>
    <dbReference type="NCBI Taxonomy" id="878477"/>
    <lineage>
        <taxon>Eukaryota</taxon>
        <taxon>Sar</taxon>
        <taxon>Alveolata</taxon>
        <taxon>Dinophyceae</taxon>
        <taxon>Suessiales</taxon>
        <taxon>Symbiodiniaceae</taxon>
        <taxon>Symbiodinium</taxon>
    </lineage>
</organism>
<evidence type="ECO:0000256" key="1">
    <source>
        <dbReference type="SAM" id="Phobius"/>
    </source>
</evidence>
<protein>
    <submittedName>
        <fullName evidence="2">Uncharacterized protein</fullName>
    </submittedName>
</protein>
<dbReference type="Proteomes" id="UP000604046">
    <property type="component" value="Unassembled WGS sequence"/>
</dbReference>
<gene>
    <name evidence="2" type="ORF">SNAT2548_LOCUS16959</name>
</gene>
<comment type="caution">
    <text evidence="2">The sequence shown here is derived from an EMBL/GenBank/DDBJ whole genome shotgun (WGS) entry which is preliminary data.</text>
</comment>
<sequence>MPMFRSDRTASARFEVCATDRVGCGVRAFCHYRCDLSTCSWWSSFTPLLLLAALLALFPHCRLLRCRAVPQDECGQPFSGRDHQDCRSAAASLCGFGLDFHSFANVHRQAMDLHCFRDAILRVVCPAEGPGEESAGKIMEVDRVISASRMGVHECRRRHSG</sequence>
<keyword evidence="3" id="KW-1185">Reference proteome</keyword>
<keyword evidence="1" id="KW-0472">Membrane</keyword>
<name>A0A812NQN9_9DINO</name>
<proteinExistence type="predicted"/>
<evidence type="ECO:0000313" key="3">
    <source>
        <dbReference type="Proteomes" id="UP000604046"/>
    </source>
</evidence>
<evidence type="ECO:0000313" key="2">
    <source>
        <dbReference type="EMBL" id="CAE7323720.1"/>
    </source>
</evidence>
<reference evidence="2" key="1">
    <citation type="submission" date="2021-02" db="EMBL/GenBank/DDBJ databases">
        <authorList>
            <person name="Dougan E. K."/>
            <person name="Rhodes N."/>
            <person name="Thang M."/>
            <person name="Chan C."/>
        </authorList>
    </citation>
    <scope>NUCLEOTIDE SEQUENCE</scope>
</reference>